<gene>
    <name evidence="1" type="ORF">PISMIDRAFT_328815</name>
</gene>
<sequence>MIKVALYSSLSGYRLKFAGRSHLQEATPARVGRNVSKEGVVMYWHIDHSQKSIRRVYQYP</sequence>
<dbReference type="AlphaFoldDB" id="A0A0C9YN50"/>
<reference evidence="2" key="2">
    <citation type="submission" date="2015-01" db="EMBL/GenBank/DDBJ databases">
        <title>Evolutionary Origins and Diversification of the Mycorrhizal Mutualists.</title>
        <authorList>
            <consortium name="DOE Joint Genome Institute"/>
            <consortium name="Mycorrhizal Genomics Consortium"/>
            <person name="Kohler A."/>
            <person name="Kuo A."/>
            <person name="Nagy L.G."/>
            <person name="Floudas D."/>
            <person name="Copeland A."/>
            <person name="Barry K.W."/>
            <person name="Cichocki N."/>
            <person name="Veneault-Fourrey C."/>
            <person name="LaButti K."/>
            <person name="Lindquist E.A."/>
            <person name="Lipzen A."/>
            <person name="Lundell T."/>
            <person name="Morin E."/>
            <person name="Murat C."/>
            <person name="Riley R."/>
            <person name="Ohm R."/>
            <person name="Sun H."/>
            <person name="Tunlid A."/>
            <person name="Henrissat B."/>
            <person name="Grigoriev I.V."/>
            <person name="Hibbett D.S."/>
            <person name="Martin F."/>
        </authorList>
    </citation>
    <scope>NUCLEOTIDE SEQUENCE [LARGE SCALE GENOMIC DNA]</scope>
    <source>
        <strain evidence="2">441</strain>
    </source>
</reference>
<keyword evidence="2" id="KW-1185">Reference proteome</keyword>
<name>A0A0C9YN50_9AGAM</name>
<evidence type="ECO:0000313" key="1">
    <source>
        <dbReference type="EMBL" id="KIK15329.1"/>
    </source>
</evidence>
<dbReference type="Proteomes" id="UP000054018">
    <property type="component" value="Unassembled WGS sequence"/>
</dbReference>
<accession>A0A0C9YN50</accession>
<reference evidence="1 2" key="1">
    <citation type="submission" date="2014-04" db="EMBL/GenBank/DDBJ databases">
        <authorList>
            <consortium name="DOE Joint Genome Institute"/>
            <person name="Kuo A."/>
            <person name="Kohler A."/>
            <person name="Costa M.D."/>
            <person name="Nagy L.G."/>
            <person name="Floudas D."/>
            <person name="Copeland A."/>
            <person name="Barry K.W."/>
            <person name="Cichocki N."/>
            <person name="Veneault-Fourrey C."/>
            <person name="LaButti K."/>
            <person name="Lindquist E.A."/>
            <person name="Lipzen A."/>
            <person name="Lundell T."/>
            <person name="Morin E."/>
            <person name="Murat C."/>
            <person name="Sun H."/>
            <person name="Tunlid A."/>
            <person name="Henrissat B."/>
            <person name="Grigoriev I.V."/>
            <person name="Hibbett D.S."/>
            <person name="Martin F."/>
            <person name="Nordberg H.P."/>
            <person name="Cantor M.N."/>
            <person name="Hua S.X."/>
        </authorList>
    </citation>
    <scope>NUCLEOTIDE SEQUENCE [LARGE SCALE GENOMIC DNA]</scope>
    <source>
        <strain evidence="1 2">441</strain>
    </source>
</reference>
<dbReference type="EMBL" id="KN833895">
    <property type="protein sequence ID" value="KIK15329.1"/>
    <property type="molecule type" value="Genomic_DNA"/>
</dbReference>
<evidence type="ECO:0000313" key="2">
    <source>
        <dbReference type="Proteomes" id="UP000054018"/>
    </source>
</evidence>
<protein>
    <submittedName>
        <fullName evidence="1">Uncharacterized protein</fullName>
    </submittedName>
</protein>
<dbReference type="HOGENOM" id="CLU_2942671_0_0_1"/>
<proteinExistence type="predicted"/>
<organism evidence="1 2">
    <name type="scientific">Pisolithus microcarpus 441</name>
    <dbReference type="NCBI Taxonomy" id="765257"/>
    <lineage>
        <taxon>Eukaryota</taxon>
        <taxon>Fungi</taxon>
        <taxon>Dikarya</taxon>
        <taxon>Basidiomycota</taxon>
        <taxon>Agaricomycotina</taxon>
        <taxon>Agaricomycetes</taxon>
        <taxon>Agaricomycetidae</taxon>
        <taxon>Boletales</taxon>
        <taxon>Sclerodermatineae</taxon>
        <taxon>Pisolithaceae</taxon>
        <taxon>Pisolithus</taxon>
    </lineage>
</organism>